<dbReference type="InterPro" id="IPR006578">
    <property type="entry name" value="MADF-dom"/>
</dbReference>
<dbReference type="OrthoDB" id="6720674at2759"/>
<dbReference type="Pfam" id="PF10545">
    <property type="entry name" value="MADF_DNA_bdg"/>
    <property type="match status" value="1"/>
</dbReference>
<feature type="domain" description="MADF" evidence="1">
    <location>
        <begin position="10"/>
        <end position="105"/>
    </location>
</feature>
<organism evidence="2 3">
    <name type="scientific">Phyllotreta striolata</name>
    <name type="common">Striped flea beetle</name>
    <name type="synonym">Crioceris striolata</name>
    <dbReference type="NCBI Taxonomy" id="444603"/>
    <lineage>
        <taxon>Eukaryota</taxon>
        <taxon>Metazoa</taxon>
        <taxon>Ecdysozoa</taxon>
        <taxon>Arthropoda</taxon>
        <taxon>Hexapoda</taxon>
        <taxon>Insecta</taxon>
        <taxon>Pterygota</taxon>
        <taxon>Neoptera</taxon>
        <taxon>Endopterygota</taxon>
        <taxon>Coleoptera</taxon>
        <taxon>Polyphaga</taxon>
        <taxon>Cucujiformia</taxon>
        <taxon>Chrysomeloidea</taxon>
        <taxon>Chrysomelidae</taxon>
        <taxon>Galerucinae</taxon>
        <taxon>Alticini</taxon>
        <taxon>Phyllotreta</taxon>
    </lineage>
</organism>
<gene>
    <name evidence="2" type="ORF">PHYEVI_LOCUS9135</name>
</gene>
<accession>A0A9N9TV14</accession>
<name>A0A9N9TV14_PHYSR</name>
<evidence type="ECO:0000313" key="2">
    <source>
        <dbReference type="EMBL" id="CAG9862829.1"/>
    </source>
</evidence>
<dbReference type="PANTHER" id="PTHR21505:SF8">
    <property type="entry name" value="DPT-YFP REPRESSOR BY OVEREXPRESSION, ISOFORM D-RELATED"/>
    <property type="match status" value="1"/>
</dbReference>
<dbReference type="PANTHER" id="PTHR21505">
    <property type="entry name" value="MADF DOMAIN-CONTAINING PROTEIN-RELATED"/>
    <property type="match status" value="1"/>
</dbReference>
<evidence type="ECO:0000259" key="1">
    <source>
        <dbReference type="PROSITE" id="PS51029"/>
    </source>
</evidence>
<dbReference type="SMART" id="SM00595">
    <property type="entry name" value="MADF"/>
    <property type="match status" value="1"/>
</dbReference>
<reference evidence="2" key="1">
    <citation type="submission" date="2022-01" db="EMBL/GenBank/DDBJ databases">
        <authorList>
            <person name="King R."/>
        </authorList>
    </citation>
    <scope>NUCLEOTIDE SEQUENCE</scope>
</reference>
<dbReference type="Proteomes" id="UP001153712">
    <property type="component" value="Chromosome 6"/>
</dbReference>
<keyword evidence="3" id="KW-1185">Reference proteome</keyword>
<dbReference type="PROSITE" id="PS51029">
    <property type="entry name" value="MADF"/>
    <property type="match status" value="1"/>
</dbReference>
<proteinExistence type="predicted"/>
<evidence type="ECO:0000313" key="3">
    <source>
        <dbReference type="Proteomes" id="UP001153712"/>
    </source>
</evidence>
<dbReference type="EMBL" id="OU900099">
    <property type="protein sequence ID" value="CAG9862829.1"/>
    <property type="molecule type" value="Genomic_DNA"/>
</dbReference>
<dbReference type="AlphaFoldDB" id="A0A9N9TV14"/>
<sequence>MEWTENAMLTFIKKIQSHPCLWNPADKNKKNRSKVRDAFKNIAEEMNTENIEELKKKKEIIFQTYRGYRRKVLVSQKSGAGTDDIYKPTWPPYSLLDEFLHGIYSPKGRFDTLITEDEGEQIVVDVDEDQASGGSFQTASQFSVGASVPSTTSHAPSNKKRKCSTQRIDAVHDLRNLQAGIDADDEDSFKAFGNSVAAQLRKLSGENALLAQRDIQNILTDYGIEDIRERKNIVYFSTCNRPSSPASTSS</sequence>
<protein>
    <recommendedName>
        <fullName evidence="1">MADF domain-containing protein</fullName>
    </recommendedName>
</protein>